<dbReference type="OrthoDB" id="10439636at2759"/>
<organism evidence="1 2">
    <name type="scientific">Rotaria socialis</name>
    <dbReference type="NCBI Taxonomy" id="392032"/>
    <lineage>
        <taxon>Eukaryota</taxon>
        <taxon>Metazoa</taxon>
        <taxon>Spiralia</taxon>
        <taxon>Gnathifera</taxon>
        <taxon>Rotifera</taxon>
        <taxon>Eurotatoria</taxon>
        <taxon>Bdelloidea</taxon>
        <taxon>Philodinida</taxon>
        <taxon>Philodinidae</taxon>
        <taxon>Rotaria</taxon>
    </lineage>
</organism>
<reference evidence="1" key="1">
    <citation type="submission" date="2021-02" db="EMBL/GenBank/DDBJ databases">
        <authorList>
            <person name="Nowell W R."/>
        </authorList>
    </citation>
    <scope>NUCLEOTIDE SEQUENCE</scope>
</reference>
<dbReference type="Proteomes" id="UP000663825">
    <property type="component" value="Unassembled WGS sequence"/>
</dbReference>
<name>A0A818FAM9_9BILA</name>
<evidence type="ECO:0000313" key="1">
    <source>
        <dbReference type="EMBL" id="CAF3472331.1"/>
    </source>
</evidence>
<dbReference type="EMBL" id="CAJNXB010006190">
    <property type="protein sequence ID" value="CAF3472331.1"/>
    <property type="molecule type" value="Genomic_DNA"/>
</dbReference>
<accession>A0A818FAM9</accession>
<evidence type="ECO:0000313" key="2">
    <source>
        <dbReference type="Proteomes" id="UP000663825"/>
    </source>
</evidence>
<proteinExistence type="predicted"/>
<comment type="caution">
    <text evidence="1">The sequence shown here is derived from an EMBL/GenBank/DDBJ whole genome shotgun (WGS) entry which is preliminary data.</text>
</comment>
<protein>
    <submittedName>
        <fullName evidence="1">Uncharacterized protein</fullName>
    </submittedName>
</protein>
<sequence>MVKQDPFIRQLVGPVERELAQKWKLNLKLKTIRDIANERHEVAHDPIKTDIPRLIKTDSFAVCSSTVNDVKAVYLRQ</sequence>
<gene>
    <name evidence="1" type="ORF">TIS948_LOCUS33438</name>
</gene>
<dbReference type="AlphaFoldDB" id="A0A818FAM9"/>